<evidence type="ECO:0000313" key="2">
    <source>
        <dbReference type="EMBL" id="ETZ87894.1"/>
    </source>
</evidence>
<dbReference type="Proteomes" id="UP000019854">
    <property type="component" value="Unassembled WGS sequence"/>
</dbReference>
<dbReference type="AlphaFoldDB" id="A0A829PFW9"/>
<organism evidence="2 3">
    <name type="scientific">Mycobacteroides abscessus MAB_030201_1075</name>
    <dbReference type="NCBI Taxonomy" id="1335410"/>
    <lineage>
        <taxon>Bacteria</taxon>
        <taxon>Bacillati</taxon>
        <taxon>Actinomycetota</taxon>
        <taxon>Actinomycetes</taxon>
        <taxon>Mycobacteriales</taxon>
        <taxon>Mycobacteriaceae</taxon>
        <taxon>Mycobacteroides</taxon>
        <taxon>Mycobacteroides abscessus</taxon>
    </lineage>
</organism>
<protein>
    <submittedName>
        <fullName evidence="2">Uncharacterized protein</fullName>
    </submittedName>
</protein>
<accession>A0A829PFW9</accession>
<evidence type="ECO:0000313" key="3">
    <source>
        <dbReference type="Proteomes" id="UP000019854"/>
    </source>
</evidence>
<dbReference type="EMBL" id="JAOX01000001">
    <property type="protein sequence ID" value="ETZ87894.1"/>
    <property type="molecule type" value="Genomic_DNA"/>
</dbReference>
<comment type="caution">
    <text evidence="2">The sequence shown here is derived from an EMBL/GenBank/DDBJ whole genome shotgun (WGS) entry which is preliminary data.</text>
</comment>
<name>A0A829PFW9_9MYCO</name>
<gene>
    <name evidence="2" type="ORF">L829_1444</name>
</gene>
<evidence type="ECO:0000256" key="1">
    <source>
        <dbReference type="SAM" id="MobiDB-lite"/>
    </source>
</evidence>
<feature type="region of interest" description="Disordered" evidence="1">
    <location>
        <begin position="145"/>
        <end position="165"/>
    </location>
</feature>
<sequence>MEGGTMERERRLQAGHWYLVADEHGQADIRAYMDDGWYPLTPEPKYAVCEMSRSHHPDNVDPIVDSADDVEVPESDQAIIEHHYPIAISGSPVSKLVWVFAERISRANGADWEDLDSRANYLAISTGFIKQAQDNTNPPTPPMLGVFRPKRWPMKTTPQEPVPVG</sequence>
<reference evidence="2 3" key="1">
    <citation type="submission" date="2014-01" db="EMBL/GenBank/DDBJ databases">
        <authorList>
            <person name="Zelazny A."/>
            <person name="Olivier K."/>
            <person name="Sampaio E.P."/>
            <person name="Holland S.M."/>
            <person name="Tallon L.J."/>
            <person name="Sadzewicz L.K."/>
            <person name="Sengamalay N."/>
            <person name="Fraser C.M."/>
            <person name="Hine E."/>
            <person name="Shefchek K.A."/>
            <person name="Das S.P."/>
            <person name="Shallom S.J."/>
            <person name="Agrawal S."/>
            <person name="Tettelin H."/>
        </authorList>
    </citation>
    <scope>NUCLEOTIDE SEQUENCE [LARGE SCALE GENOMIC DNA]</scope>
    <source>
        <strain evidence="2 3">MAB_030201_1075</strain>
    </source>
</reference>
<proteinExistence type="predicted"/>